<sequence>MLKEERHNYILHLISLYNKVHSNTLSKKLNVSEDTIRRDLKELAENGFVKKVHGGAMANPHITSAQINPTRNEELLIIANKAKEFIKNDEVIILDGNPVNLVLVDLLPRDLNALVFTNSLVIATKLCEFQNLEVIFLGGKIIHKSLVSAGLEVINYLKDIHADLCLIEAPSIHPDVGITGGDREIALTKKAFIDASRNVIALCLSGAISRIQPFKIDDILKVQTLITEINQPNDTLQIFINKGIKVV</sequence>
<keyword evidence="3" id="KW-0804">Transcription</keyword>
<dbReference type="EMBL" id="SMLW01000652">
    <property type="protein sequence ID" value="MTI28067.1"/>
    <property type="molecule type" value="Genomic_DNA"/>
</dbReference>
<keyword evidence="6" id="KW-1185">Reference proteome</keyword>
<protein>
    <submittedName>
        <fullName evidence="5">DeoR/GlpR transcriptional regulator</fullName>
    </submittedName>
</protein>
<gene>
    <name evidence="5" type="ORF">E1163_24135</name>
</gene>
<dbReference type="SUPFAM" id="SSF100950">
    <property type="entry name" value="NagB/RpiA/CoA transferase-like"/>
    <property type="match status" value="1"/>
</dbReference>
<evidence type="ECO:0000313" key="5">
    <source>
        <dbReference type="EMBL" id="MTI28067.1"/>
    </source>
</evidence>
<dbReference type="Pfam" id="PF08220">
    <property type="entry name" value="HTH_DeoR"/>
    <property type="match status" value="1"/>
</dbReference>
<evidence type="ECO:0000256" key="1">
    <source>
        <dbReference type="ARBA" id="ARBA00023015"/>
    </source>
</evidence>
<dbReference type="RefSeq" id="WP_155175219.1">
    <property type="nucleotide sequence ID" value="NZ_BAAAFL010000007.1"/>
</dbReference>
<dbReference type="PRINTS" id="PR00037">
    <property type="entry name" value="HTHLACR"/>
</dbReference>
<dbReference type="InterPro" id="IPR018356">
    <property type="entry name" value="Tscrpt_reg_HTH_DeoR_CS"/>
</dbReference>
<dbReference type="PROSITE" id="PS00894">
    <property type="entry name" value="HTH_DEOR_1"/>
    <property type="match status" value="1"/>
</dbReference>
<feature type="domain" description="HTH deoR-type" evidence="4">
    <location>
        <begin position="3"/>
        <end position="58"/>
    </location>
</feature>
<dbReference type="Gene3D" id="1.10.10.10">
    <property type="entry name" value="Winged helix-like DNA-binding domain superfamily/Winged helix DNA-binding domain"/>
    <property type="match status" value="1"/>
</dbReference>
<organism evidence="5 6">
    <name type="scientific">Fulvivirga kasyanovii</name>
    <dbReference type="NCBI Taxonomy" id="396812"/>
    <lineage>
        <taxon>Bacteria</taxon>
        <taxon>Pseudomonadati</taxon>
        <taxon>Bacteroidota</taxon>
        <taxon>Cytophagia</taxon>
        <taxon>Cytophagales</taxon>
        <taxon>Fulvivirgaceae</taxon>
        <taxon>Fulvivirga</taxon>
    </lineage>
</organism>
<dbReference type="SUPFAM" id="SSF46785">
    <property type="entry name" value="Winged helix' DNA-binding domain"/>
    <property type="match status" value="1"/>
</dbReference>
<evidence type="ECO:0000313" key="6">
    <source>
        <dbReference type="Proteomes" id="UP000798808"/>
    </source>
</evidence>
<dbReference type="SMART" id="SM00420">
    <property type="entry name" value="HTH_DEOR"/>
    <property type="match status" value="1"/>
</dbReference>
<dbReference type="InterPro" id="IPR001034">
    <property type="entry name" value="DeoR_HTH"/>
</dbReference>
<dbReference type="PANTHER" id="PTHR30363">
    <property type="entry name" value="HTH-TYPE TRANSCRIPTIONAL REGULATOR SRLR-RELATED"/>
    <property type="match status" value="1"/>
</dbReference>
<evidence type="ECO:0000256" key="3">
    <source>
        <dbReference type="ARBA" id="ARBA00023163"/>
    </source>
</evidence>
<dbReference type="Proteomes" id="UP000798808">
    <property type="component" value="Unassembled WGS sequence"/>
</dbReference>
<reference evidence="5 6" key="1">
    <citation type="submission" date="2019-02" db="EMBL/GenBank/DDBJ databases">
        <authorList>
            <person name="Goldberg S.R."/>
            <person name="Haltli B.A."/>
            <person name="Correa H."/>
            <person name="Russell K.G."/>
        </authorList>
    </citation>
    <scope>NUCLEOTIDE SEQUENCE [LARGE SCALE GENOMIC DNA]</scope>
    <source>
        <strain evidence="5 6">JCM 16186</strain>
    </source>
</reference>
<dbReference type="InterPro" id="IPR050313">
    <property type="entry name" value="Carb_Metab_HTH_regulators"/>
</dbReference>
<name>A0ABW9RV51_9BACT</name>
<dbReference type="InterPro" id="IPR036390">
    <property type="entry name" value="WH_DNA-bd_sf"/>
</dbReference>
<evidence type="ECO:0000256" key="2">
    <source>
        <dbReference type="ARBA" id="ARBA00023125"/>
    </source>
</evidence>
<keyword evidence="2" id="KW-0238">DNA-binding</keyword>
<dbReference type="InterPro" id="IPR037171">
    <property type="entry name" value="NagB/RpiA_transferase-like"/>
</dbReference>
<dbReference type="InterPro" id="IPR014036">
    <property type="entry name" value="DeoR-like_C"/>
</dbReference>
<comment type="caution">
    <text evidence="5">The sequence shown here is derived from an EMBL/GenBank/DDBJ whole genome shotgun (WGS) entry which is preliminary data.</text>
</comment>
<dbReference type="InterPro" id="IPR036388">
    <property type="entry name" value="WH-like_DNA-bd_sf"/>
</dbReference>
<proteinExistence type="predicted"/>
<keyword evidence="1" id="KW-0805">Transcription regulation</keyword>
<dbReference type="PROSITE" id="PS51000">
    <property type="entry name" value="HTH_DEOR_2"/>
    <property type="match status" value="1"/>
</dbReference>
<evidence type="ECO:0000259" key="4">
    <source>
        <dbReference type="PROSITE" id="PS51000"/>
    </source>
</evidence>
<dbReference type="PANTHER" id="PTHR30363:SF44">
    <property type="entry name" value="AGA OPERON TRANSCRIPTIONAL REPRESSOR-RELATED"/>
    <property type="match status" value="1"/>
</dbReference>
<dbReference type="SMART" id="SM01134">
    <property type="entry name" value="DeoRC"/>
    <property type="match status" value="1"/>
</dbReference>
<accession>A0ABW9RV51</accession>
<dbReference type="Pfam" id="PF00455">
    <property type="entry name" value="DeoRC"/>
    <property type="match status" value="1"/>
</dbReference>